<dbReference type="GO" id="GO:0016788">
    <property type="term" value="F:hydrolase activity, acting on ester bonds"/>
    <property type="evidence" value="ECO:0007669"/>
    <property type="project" value="UniProtKB-ARBA"/>
</dbReference>
<protein>
    <submittedName>
        <fullName evidence="2">GDSL-like protein</fullName>
    </submittedName>
</protein>
<dbReference type="EMBL" id="JPHZ01000035">
    <property type="protein sequence ID" value="KLT84351.1"/>
    <property type="molecule type" value="Genomic_DNA"/>
</dbReference>
<organism evidence="2 3">
    <name type="scientific">Acinetobacter baumannii MRSN 3527</name>
    <dbReference type="NCBI Taxonomy" id="1409923"/>
    <lineage>
        <taxon>Bacteria</taxon>
        <taxon>Pseudomonadati</taxon>
        <taxon>Pseudomonadota</taxon>
        <taxon>Gammaproteobacteria</taxon>
        <taxon>Moraxellales</taxon>
        <taxon>Moraxellaceae</taxon>
        <taxon>Acinetobacter</taxon>
        <taxon>Acinetobacter calcoaceticus/baumannii complex</taxon>
    </lineage>
</organism>
<name>A0A0J0ZPZ2_ACIBA</name>
<dbReference type="AlphaFoldDB" id="A0A0J0ZPZ2"/>
<dbReference type="PATRIC" id="fig|1409923.3.peg.3938"/>
<dbReference type="RefSeq" id="WP_047930186.1">
    <property type="nucleotide sequence ID" value="NZ_JPHZ01000035.1"/>
</dbReference>
<evidence type="ECO:0000313" key="2">
    <source>
        <dbReference type="EMBL" id="KLT84351.1"/>
    </source>
</evidence>
<gene>
    <name evidence="2" type="ORF">T630_2881</name>
</gene>
<evidence type="ECO:0000259" key="1">
    <source>
        <dbReference type="Pfam" id="PF13472"/>
    </source>
</evidence>
<dbReference type="InterPro" id="IPR013830">
    <property type="entry name" value="SGNH_hydro"/>
</dbReference>
<feature type="domain" description="SGNH hydrolase-type esterase" evidence="1">
    <location>
        <begin position="690"/>
        <end position="831"/>
    </location>
</feature>
<reference evidence="2 3" key="1">
    <citation type="submission" date="2014-07" db="EMBL/GenBank/DDBJ databases">
        <authorList>
            <person name="Harkins D.M."/>
            <person name="Lesho E."/>
            <person name="Waterman P.E."/>
            <person name="Chan A."/>
            <person name="Fouts D.E."/>
        </authorList>
    </citation>
    <scope>NUCLEOTIDE SEQUENCE [LARGE SCALE GENOMIC DNA]</scope>
    <source>
        <strain evidence="2 3">MRSN 3527</strain>
    </source>
</reference>
<dbReference type="InterPro" id="IPR036514">
    <property type="entry name" value="SGNH_hydro_sf"/>
</dbReference>
<dbReference type="SUPFAM" id="SSF52266">
    <property type="entry name" value="SGNH hydrolase"/>
    <property type="match status" value="1"/>
</dbReference>
<evidence type="ECO:0000313" key="3">
    <source>
        <dbReference type="Proteomes" id="UP000036122"/>
    </source>
</evidence>
<dbReference type="Pfam" id="PF13472">
    <property type="entry name" value="Lipase_GDSL_2"/>
    <property type="match status" value="1"/>
</dbReference>
<sequence>MAIITEEKMQNLDRDIEDAGKCLNIDGIITPRYGELFKSFPMVSREGEENFLFATQQIIEAGLLEGFTTEAELLASRPTVSKKYAKANDTKIVWFWNKPVGASDGNYWISTGLSEYSQSKNYFDQYSSLTKNATVFYPFSSTKRNNVNASSVSASHEAYLKPYILNITVNGADPNKYYRIQQISTPTNASVPNRWVFEVLNRTNFDTSETVEKTIPVVFPIVNNTGIKTFSVVDGDVTIIVTVDTSKVPTGDFYSVASGDSSYTYIIDPSRYVFSAFKKSDAVGYVDSISTLTKNSTVLFPFSTLKRNNVNESTVGSHDNILRNFILDVRVMNADPNKYYRLQQMSSPDQATNPNRWIFEELDRANFDTVETKGKAITAVFPIVKNTGIKNFVVKEGDLSISVTVDTNKTPSNNFYSVASTDNSYTYIIDPSLYSYAAVTSSDINAVNTRIDKFTKPMQLKNLLNDLRNPIQDVNIIFAPADSITYGLGATGNEGGTGQPGTHGPATTQTYVNIFRNFLGTAFCTSPRYGDDTITQTGTAYFTSEGTSVLSAELANYTFKNSVTGKVFTLTEMQSLIGINGSSPTGSFLDLKSPSVAGAVTDMEFNFNGNAFTINYARLGNGSATESNIDVFVDDVLHSSFNVYTASTPDFLGTYTVGELPEGQKKIRIANRLSNSTIYARLMSITATRKISVTNEGLSGTNSKQWLDNNWIPNVITAKANYVFMMIGTNDRHTTQKIGTFKNQYLQLIDRITAKNPKAQIIIMSPPAVTQNEDPNTTVYKFRIADLNYALSQIAQLRGHSFISLFEATSKLKAKGENYLFDQIHPNDYGYGVIAEYIINQILNA</sequence>
<dbReference type="Gene3D" id="3.40.50.1110">
    <property type="entry name" value="SGNH hydrolase"/>
    <property type="match status" value="1"/>
</dbReference>
<accession>A0A0J0ZPZ2</accession>
<dbReference type="Proteomes" id="UP000036122">
    <property type="component" value="Unassembled WGS sequence"/>
</dbReference>
<dbReference type="PANTHER" id="PTHR30383">
    <property type="entry name" value="THIOESTERASE 1/PROTEASE 1/LYSOPHOSPHOLIPASE L1"/>
    <property type="match status" value="1"/>
</dbReference>
<dbReference type="InterPro" id="IPR051532">
    <property type="entry name" value="Ester_Hydrolysis_Enzymes"/>
</dbReference>
<proteinExistence type="predicted"/>
<comment type="caution">
    <text evidence="2">The sequence shown here is derived from an EMBL/GenBank/DDBJ whole genome shotgun (WGS) entry which is preliminary data.</text>
</comment>